<reference evidence="1 2" key="1">
    <citation type="journal article" date="2020" name="Mol. Biol. Evol.">
        <title>Distinct Expression and Methylation Patterns for Genes with Different Fates following a Single Whole-Genome Duplication in Flowering Plants.</title>
        <authorList>
            <person name="Shi T."/>
            <person name="Rahmani R.S."/>
            <person name="Gugger P.F."/>
            <person name="Wang M."/>
            <person name="Li H."/>
            <person name="Zhang Y."/>
            <person name="Li Z."/>
            <person name="Wang Q."/>
            <person name="Van de Peer Y."/>
            <person name="Marchal K."/>
            <person name="Chen J."/>
        </authorList>
    </citation>
    <scope>NUCLEOTIDE SEQUENCE [LARGE SCALE GENOMIC DNA]</scope>
    <source>
        <tissue evidence="1">Leaf</tissue>
    </source>
</reference>
<sequence>MSNLTELKLIGCRSCKVISFPHLGKLKHLTIGDMDNWKGGEWSSASTSDTGGANINQDEVNDRDIRKLCYQPLFPHLSSLRIYKCPKLRTSSIPYHLPFLTSLWIENCEGLESLPQGMPRLFISLDWLRIVGCPRLMAFPKAGLPIKLNTFEISECGEGKRGLLPKGVALHRLTSLQRLIIMDSSGLKSFPKDDDWQLQILEKYLAGRRTPLPNSGFRNQRVSSSMTILRKE</sequence>
<gene>
    <name evidence="1" type="ORF">HUJ06_003583</name>
</gene>
<protein>
    <recommendedName>
        <fullName evidence="3">Disease resistance RPP13-like protein 1</fullName>
    </recommendedName>
</protein>
<proteinExistence type="predicted"/>
<keyword evidence="2" id="KW-1185">Reference proteome</keyword>
<dbReference type="AlphaFoldDB" id="A0A822ZKT3"/>
<organism evidence="1 2">
    <name type="scientific">Nelumbo nucifera</name>
    <name type="common">Sacred lotus</name>
    <dbReference type="NCBI Taxonomy" id="4432"/>
    <lineage>
        <taxon>Eukaryota</taxon>
        <taxon>Viridiplantae</taxon>
        <taxon>Streptophyta</taxon>
        <taxon>Embryophyta</taxon>
        <taxon>Tracheophyta</taxon>
        <taxon>Spermatophyta</taxon>
        <taxon>Magnoliopsida</taxon>
        <taxon>Proteales</taxon>
        <taxon>Nelumbonaceae</taxon>
        <taxon>Nelumbo</taxon>
    </lineage>
</organism>
<dbReference type="PANTHER" id="PTHR36766">
    <property type="entry name" value="PLANT BROAD-SPECTRUM MILDEW RESISTANCE PROTEIN RPW8"/>
    <property type="match status" value="1"/>
</dbReference>
<accession>A0A822ZKT3</accession>
<name>A0A822ZKT3_NELNU</name>
<dbReference type="Gene3D" id="3.80.10.10">
    <property type="entry name" value="Ribonuclease Inhibitor"/>
    <property type="match status" value="1"/>
</dbReference>
<comment type="caution">
    <text evidence="1">The sequence shown here is derived from an EMBL/GenBank/DDBJ whole genome shotgun (WGS) entry which is preliminary data.</text>
</comment>
<dbReference type="PANTHER" id="PTHR36766:SF45">
    <property type="entry name" value="NB-ARC DOMAIN-CONTAINING PROTEIN"/>
    <property type="match status" value="1"/>
</dbReference>
<evidence type="ECO:0008006" key="3">
    <source>
        <dbReference type="Google" id="ProtNLM"/>
    </source>
</evidence>
<evidence type="ECO:0000313" key="2">
    <source>
        <dbReference type="Proteomes" id="UP000607653"/>
    </source>
</evidence>
<dbReference type="SUPFAM" id="SSF52058">
    <property type="entry name" value="L domain-like"/>
    <property type="match status" value="1"/>
</dbReference>
<evidence type="ECO:0000313" key="1">
    <source>
        <dbReference type="EMBL" id="DAD45353.1"/>
    </source>
</evidence>
<dbReference type="InterPro" id="IPR032675">
    <property type="entry name" value="LRR_dom_sf"/>
</dbReference>
<dbReference type="EMBL" id="DUZY01000007">
    <property type="protein sequence ID" value="DAD45353.1"/>
    <property type="molecule type" value="Genomic_DNA"/>
</dbReference>
<dbReference type="Proteomes" id="UP000607653">
    <property type="component" value="Unassembled WGS sequence"/>
</dbReference>